<keyword evidence="8 15" id="KW-0067">ATP-binding</keyword>
<keyword evidence="3 15" id="KW-0547">Nucleotide-binding</keyword>
<dbReference type="GO" id="GO:0009338">
    <property type="term" value="C:exodeoxyribonuclease V complex"/>
    <property type="evidence" value="ECO:0007669"/>
    <property type="project" value="TreeGrafter"/>
</dbReference>
<comment type="domain">
    <text evidence="15">The N-terminal DNA-binding domain is a ssDNA-dependent ATPase and has ATP-dependent 3'-5' helicase function. This domain interacts with RecC.</text>
</comment>
<dbReference type="PROSITE" id="PS51217">
    <property type="entry name" value="UVRD_HELICASE_CTER"/>
    <property type="match status" value="1"/>
</dbReference>
<evidence type="ECO:0000256" key="4">
    <source>
        <dbReference type="ARBA" id="ARBA00022763"/>
    </source>
</evidence>
<evidence type="ECO:0000256" key="11">
    <source>
        <dbReference type="ARBA" id="ARBA00023204"/>
    </source>
</evidence>
<dbReference type="OrthoDB" id="9810135at2"/>
<dbReference type="InterPro" id="IPR011335">
    <property type="entry name" value="Restrct_endonuc-II-like"/>
</dbReference>
<proteinExistence type="inferred from homology"/>
<evidence type="ECO:0000259" key="18">
    <source>
        <dbReference type="PROSITE" id="PS51217"/>
    </source>
</evidence>
<dbReference type="InterPro" id="IPR014016">
    <property type="entry name" value="UvrD-like_ATP-bd"/>
</dbReference>
<dbReference type="PANTHER" id="PTHR11070">
    <property type="entry name" value="UVRD / RECB / PCRA DNA HELICASE FAMILY MEMBER"/>
    <property type="match status" value="1"/>
</dbReference>
<keyword evidence="10 15" id="KW-0238">DNA-binding</keyword>
<dbReference type="Pfam" id="PF00580">
    <property type="entry name" value="UvrD-helicase"/>
    <property type="match status" value="1"/>
</dbReference>
<evidence type="ECO:0000256" key="1">
    <source>
        <dbReference type="ARBA" id="ARBA00022722"/>
    </source>
</evidence>
<evidence type="ECO:0000313" key="19">
    <source>
        <dbReference type="EMBL" id="QFQ32614.1"/>
    </source>
</evidence>
<evidence type="ECO:0000256" key="10">
    <source>
        <dbReference type="ARBA" id="ARBA00023125"/>
    </source>
</evidence>
<keyword evidence="1 15" id="KW-0540">Nuclease</keyword>
<dbReference type="GO" id="GO:0000287">
    <property type="term" value="F:magnesium ion binding"/>
    <property type="evidence" value="ECO:0007669"/>
    <property type="project" value="UniProtKB-UniRule"/>
</dbReference>
<dbReference type="InterPro" id="IPR000212">
    <property type="entry name" value="DNA_helicase_UvrD/REP"/>
</dbReference>
<keyword evidence="12 15" id="KW-0413">Isomerase</keyword>
<keyword evidence="7 15" id="KW-0269">Exonuclease</keyword>
<dbReference type="GO" id="GO:0005829">
    <property type="term" value="C:cytosol"/>
    <property type="evidence" value="ECO:0007669"/>
    <property type="project" value="TreeGrafter"/>
</dbReference>
<evidence type="ECO:0000256" key="13">
    <source>
        <dbReference type="ARBA" id="ARBA00034617"/>
    </source>
</evidence>
<dbReference type="GO" id="GO:0003677">
    <property type="term" value="F:DNA binding"/>
    <property type="evidence" value="ECO:0007669"/>
    <property type="project" value="UniProtKB-UniRule"/>
</dbReference>
<dbReference type="Gene3D" id="1.10.486.10">
    <property type="entry name" value="PCRA, domain 4"/>
    <property type="match status" value="1"/>
</dbReference>
<feature type="domain" description="UvrD-like helicase C-terminal" evidence="18">
    <location>
        <begin position="483"/>
        <end position="735"/>
    </location>
</feature>
<feature type="active site" description="For nuclease activity" evidence="15">
    <location>
        <position position="1064"/>
    </location>
</feature>
<dbReference type="RefSeq" id="WP_158347889.1">
    <property type="nucleotide sequence ID" value="NZ_CP042427.1"/>
</dbReference>
<dbReference type="InterPro" id="IPR027417">
    <property type="entry name" value="P-loop_NTPase"/>
</dbReference>
<comment type="catalytic activity">
    <reaction evidence="15">
        <text>Exonucleolytic cleavage (in the presence of ATP) in either 5'- to 3'- or 3'- to 5'-direction to yield 5'-phosphooligonucleotides.</text>
        <dbReference type="EC" id="3.1.11.5"/>
    </reaction>
</comment>
<dbReference type="PROSITE" id="PS51198">
    <property type="entry name" value="UVRD_HELICASE_ATP_BIND"/>
    <property type="match status" value="1"/>
</dbReference>
<comment type="catalytic activity">
    <reaction evidence="14 15">
        <text>ATP + H2O = ADP + phosphate + H(+)</text>
        <dbReference type="Rhea" id="RHEA:13065"/>
        <dbReference type="ChEBI" id="CHEBI:15377"/>
        <dbReference type="ChEBI" id="CHEBI:15378"/>
        <dbReference type="ChEBI" id="CHEBI:30616"/>
        <dbReference type="ChEBI" id="CHEBI:43474"/>
        <dbReference type="ChEBI" id="CHEBI:456216"/>
        <dbReference type="EC" id="5.6.2.4"/>
    </reaction>
</comment>
<keyword evidence="5 15" id="KW-0378">Hydrolase</keyword>
<feature type="region of interest" description="Nuclease activity, interacts with RecD and RecA" evidence="15">
    <location>
        <begin position="887"/>
        <end position="1160"/>
    </location>
</feature>
<dbReference type="Gene3D" id="1.10.3170.10">
    <property type="entry name" value="Recbcd, chain B, domain 2"/>
    <property type="match status" value="1"/>
</dbReference>
<keyword evidence="6 15" id="KW-0347">Helicase</keyword>
<dbReference type="GO" id="GO:0008854">
    <property type="term" value="F:exodeoxyribonuclease V activity"/>
    <property type="evidence" value="ECO:0007669"/>
    <property type="project" value="UniProtKB-EC"/>
</dbReference>
<evidence type="ECO:0000259" key="17">
    <source>
        <dbReference type="PROSITE" id="PS51198"/>
    </source>
</evidence>
<dbReference type="Gene3D" id="3.90.320.10">
    <property type="match status" value="1"/>
</dbReference>
<dbReference type="CDD" id="cd22352">
    <property type="entry name" value="RecB_C-like"/>
    <property type="match status" value="1"/>
</dbReference>
<dbReference type="InterPro" id="IPR014017">
    <property type="entry name" value="DNA_helicase_UvrD-like_C"/>
</dbReference>
<evidence type="ECO:0000256" key="6">
    <source>
        <dbReference type="ARBA" id="ARBA00022806"/>
    </source>
</evidence>
<dbReference type="Proteomes" id="UP000325981">
    <property type="component" value="Chromosome"/>
</dbReference>
<gene>
    <name evidence="15 19" type="primary">recB</name>
    <name evidence="19" type="ORF">FQV33_01240</name>
</gene>
<dbReference type="EMBL" id="CP042427">
    <property type="protein sequence ID" value="QFQ32614.1"/>
    <property type="molecule type" value="Genomic_DNA"/>
</dbReference>
<evidence type="ECO:0000256" key="16">
    <source>
        <dbReference type="PROSITE-ProRule" id="PRU00560"/>
    </source>
</evidence>
<comment type="miscellaneous">
    <text evidence="15">In the RecBCD complex, RecB has a slow 3'-5' helicase, an exonuclease activity and loads RecA onto ssDNA, RecD has a fast 5'-3' helicase activity, while RecC stimulates the ATPase and processivity of the RecB helicase and contributes to recognition of the Chi site.</text>
</comment>
<comment type="catalytic activity">
    <reaction evidence="13 15">
        <text>Couples ATP hydrolysis with the unwinding of duplex DNA by translocating in the 3'-5' direction.</text>
        <dbReference type="EC" id="5.6.2.4"/>
    </reaction>
</comment>
<evidence type="ECO:0000256" key="14">
    <source>
        <dbReference type="ARBA" id="ARBA00048988"/>
    </source>
</evidence>
<dbReference type="HAMAP" id="MF_01485">
    <property type="entry name" value="RecB"/>
    <property type="match status" value="1"/>
</dbReference>
<dbReference type="Gene3D" id="3.40.50.300">
    <property type="entry name" value="P-loop containing nucleotide triphosphate hydrolases"/>
    <property type="match status" value="2"/>
</dbReference>
<evidence type="ECO:0000256" key="5">
    <source>
        <dbReference type="ARBA" id="ARBA00022801"/>
    </source>
</evidence>
<feature type="binding site" evidence="15">
    <location>
        <position position="940"/>
    </location>
    <ligand>
        <name>Mg(2+)</name>
        <dbReference type="ChEBI" id="CHEBI:18420"/>
    </ligand>
</feature>
<evidence type="ECO:0000256" key="15">
    <source>
        <dbReference type="HAMAP-Rule" id="MF_01485"/>
    </source>
</evidence>
<comment type="domain">
    <text evidence="15">The C-terminal domain has nuclease activity and interacts with RecD. It interacts with RecA, facilitating its loading onto ssDNA.</text>
</comment>
<sequence>MKKKLNIFKIPFNGVNLIEASAGTGKTTAIVLMYLRLLLGIGNKKNIKPLLIQEILIVTFTNFAKNEICKRIKKNIEKLQLYCITKNTNHSILKPFLKKIKNLEEAIYILEKAKQNINYMAIYTIHGFCKDVLQLNFFNINEKIIENEQLLYLQATEDFWRSYFYQLPKNIINIISKYYKNPEALLSELKPIFNFSTVYFKKRFTKNQNIITCHEDNIKIINTFKKKWLDYNSIILNTIKTLKPNQKIYNEFNISRWKQNITKWAKSTTENYQIPVGLKYFSEETIIKNIKNNHIPYHVFFKDIEEIVKKKFSLKDIILFQAIKKITRLVNKEKNKKFLLGFNDLLNNLLKYIKKDEKLKKLIIKKYPVAFIDEFQDTDIQQYQIFNILYNINNEKTALFLIGDPKQSIYSFRGADIFSYLHAKSKIKQYYYLDTNWRSSIDICQATNYLFSRNKKPFFFKNIPFVNIYPALNNKNIQFKIQGKIQNAISFFFKKKEKIYIEDYQEWIAKQCANEIFYWLTYAKKGEAILIKKDEKKILKESDIVILVRNKDEANIIKNALEKVNIKSIYSSSNTNVFQTSDACELLIILQTVLQPTNIKLLKQSIFTHIIYKILLEGEKQKNIDKSHFIIKKLYKYREIWTHTGIFYTIKTMILDYQKYSDNLDKYKYSQKHINFLHIAELLEEQSEYFYKKSSLIRWFEKKILDKKNISENEYIRDFKQSNAIKIITIHKSKGLEYPIVWIPFAATYKKSKSHLYHDKKNLKIFFDLNQSKETKKIVDEERLAEDLRFLYVSITRAIYHCSLGIGDIINKKNQKKSDNYKSALGYIIQRGCYMDYDSLLCEINSLNMKSYINIKYDTINIKISSTKKDVYLLSQSHNLIKKTQNYLQTTSFTKLKKENISINQNNHNINYILNQRKIYQEKIIFENFPVGKETGILIHYILNRINFLEKLNIDFFYKSLKKHGFEEKWAPILTSWIDNIIHVKLKNLNFNLSMLKPHQYIKEMKFFLPIQKTLHSIDFNHIIQSFDPISSLTPKISFNPITGILKGSIDLVFFWEKRYYIIDYKTNYLGNDKNSYSLKNIKKEIIKNRYDLQYQIYTVALHQYLNKKIKKYKYKNNFGGVFYMFLRGIDKVNKNNGIFYIMPEYLLVKNLINLFLIKN</sequence>
<dbReference type="AlphaFoldDB" id="A0A5J6ZB39"/>
<dbReference type="SUPFAM" id="SSF52540">
    <property type="entry name" value="P-loop containing nucleoside triphosphate hydrolases"/>
    <property type="match status" value="1"/>
</dbReference>
<comment type="function">
    <text evidence="15">A helicase/nuclease that prepares dsDNA breaks (DSB) for recombinational DNA repair. Binds to DSBs and unwinds DNA via a highly rapid and processive ATP-dependent bidirectional helicase activity. Unwinds dsDNA until it encounters a Chi (crossover hotspot instigator) sequence from the 3' direction. Cuts ssDNA a few nucleotides 3' to the Chi site. The properties and activities of the enzyme are changed at Chi. The Chi-altered holoenzyme produces a long 3'-ssDNA overhang and facilitates RecA-binding to the ssDNA for homologous DNA recombination and repair. Holoenzyme degrades any linearized DNA that is unable to undergo homologous recombination. In the holoenzyme this subunit contributes ATPase, 3'-5' helicase, exonuclease activity and loads RecA onto ssDNA.</text>
</comment>
<dbReference type="Pfam" id="PF13361">
    <property type="entry name" value="UvrD_C"/>
    <property type="match status" value="1"/>
</dbReference>
<accession>A0A5J6ZB39</accession>
<evidence type="ECO:0000256" key="9">
    <source>
        <dbReference type="ARBA" id="ARBA00022842"/>
    </source>
</evidence>
<comment type="cofactor">
    <cofactor evidence="15">
        <name>Mg(2+)</name>
        <dbReference type="ChEBI" id="CHEBI:18420"/>
    </cofactor>
    <text evidence="15">Binds 1 Mg(2+) ion per subunit.</text>
</comment>
<dbReference type="GO" id="GO:0000724">
    <property type="term" value="P:double-strand break repair via homologous recombination"/>
    <property type="evidence" value="ECO:0007669"/>
    <property type="project" value="UniProtKB-UniRule"/>
</dbReference>
<feature type="domain" description="UvrD-like helicase ATP-binding" evidence="17">
    <location>
        <begin position="1"/>
        <end position="440"/>
    </location>
</feature>
<dbReference type="GO" id="GO:0005524">
    <property type="term" value="F:ATP binding"/>
    <property type="evidence" value="ECO:0007669"/>
    <property type="project" value="UniProtKB-UniRule"/>
</dbReference>
<evidence type="ECO:0000313" key="20">
    <source>
        <dbReference type="Proteomes" id="UP000325981"/>
    </source>
</evidence>
<keyword evidence="9 15" id="KW-0460">Magnesium</keyword>
<reference evidence="19 20" key="1">
    <citation type="submission" date="2019-07" db="EMBL/GenBank/DDBJ databases">
        <title>Buchnera limit thermal tolerance of host aphids.</title>
        <authorList>
            <person name="Zhang B."/>
            <person name="Moran N."/>
        </authorList>
    </citation>
    <scope>NUCLEOTIDE SEQUENCE [LARGE SCALE GENOMIC DNA]</scope>
    <source>
        <strain evidence="19 20">Afa-UT1</strain>
    </source>
</reference>
<dbReference type="PANTHER" id="PTHR11070:SF23">
    <property type="entry name" value="RECBCD ENZYME SUBUNIT RECB"/>
    <property type="match status" value="1"/>
</dbReference>
<protein>
    <recommendedName>
        <fullName evidence="15">RecBCD enzyme subunit RecB</fullName>
        <ecNumber evidence="15">3.1.11.5</ecNumber>
        <ecNumber evidence="15">5.6.2.4</ecNumber>
    </recommendedName>
    <alternativeName>
        <fullName evidence="15">DNA 3'-5' helicase subunit RecB</fullName>
    </alternativeName>
    <alternativeName>
        <fullName evidence="15">Exonuclease V subunit RecB</fullName>
        <shortName evidence="15">ExoV subunit RecB</shortName>
    </alternativeName>
    <alternativeName>
        <fullName evidence="15">Helicase/nuclease RecBCD subunit RecB</fullName>
    </alternativeName>
</protein>
<evidence type="ECO:0000256" key="12">
    <source>
        <dbReference type="ARBA" id="ARBA00023235"/>
    </source>
</evidence>
<comment type="subunit">
    <text evidence="15">Heterotrimer of RecB, RecC and RecD. All subunits contribute to DNA-binding. Interacts with RecA.</text>
</comment>
<feature type="binding site" evidence="15">
    <location>
        <position position="1051"/>
    </location>
    <ligand>
        <name>Mg(2+)</name>
        <dbReference type="ChEBI" id="CHEBI:18420"/>
    </ligand>
</feature>
<keyword evidence="4 15" id="KW-0227">DNA damage</keyword>
<organism evidence="19 20">
    <name type="scientific">Buchnera aphidicola</name>
    <name type="common">Aphis fabae</name>
    <dbReference type="NCBI Taxonomy" id="571430"/>
    <lineage>
        <taxon>Bacteria</taxon>
        <taxon>Pseudomonadati</taxon>
        <taxon>Pseudomonadota</taxon>
        <taxon>Gammaproteobacteria</taxon>
        <taxon>Enterobacterales</taxon>
        <taxon>Erwiniaceae</taxon>
        <taxon>Buchnera</taxon>
    </lineage>
</organism>
<name>A0A5J6ZB39_9GAMM</name>
<dbReference type="EC" id="3.1.11.5" evidence="15"/>
<dbReference type="SUPFAM" id="SSF52980">
    <property type="entry name" value="Restriction endonuclease-like"/>
    <property type="match status" value="1"/>
</dbReference>
<dbReference type="InterPro" id="IPR011604">
    <property type="entry name" value="PDDEXK-like_dom_sf"/>
</dbReference>
<dbReference type="GO" id="GO:0043138">
    <property type="term" value="F:3'-5' DNA helicase activity"/>
    <property type="evidence" value="ECO:0007669"/>
    <property type="project" value="UniProtKB-UniRule"/>
</dbReference>
<feature type="binding site" evidence="15">
    <location>
        <position position="1064"/>
    </location>
    <ligand>
        <name>Mg(2+)</name>
        <dbReference type="ChEBI" id="CHEBI:18420"/>
    </ligand>
</feature>
<evidence type="ECO:0000256" key="7">
    <source>
        <dbReference type="ARBA" id="ARBA00022839"/>
    </source>
</evidence>
<feature type="region of interest" description="DNA-binding and helicase activity, interacts with RecC" evidence="15">
    <location>
        <begin position="1"/>
        <end position="874"/>
    </location>
</feature>
<dbReference type="EC" id="5.6.2.4" evidence="15"/>
<keyword evidence="11 15" id="KW-0234">DNA repair</keyword>
<evidence type="ECO:0000256" key="3">
    <source>
        <dbReference type="ARBA" id="ARBA00022741"/>
    </source>
</evidence>
<dbReference type="InterPro" id="IPR004586">
    <property type="entry name" value="RecB"/>
</dbReference>
<feature type="binding site" evidence="16">
    <location>
        <begin position="20"/>
        <end position="27"/>
    </location>
    <ligand>
        <name>ATP</name>
        <dbReference type="ChEBI" id="CHEBI:30616"/>
    </ligand>
</feature>
<keyword evidence="2 15" id="KW-0479">Metal-binding</keyword>
<evidence type="ECO:0000256" key="2">
    <source>
        <dbReference type="ARBA" id="ARBA00022723"/>
    </source>
</evidence>
<evidence type="ECO:0000256" key="8">
    <source>
        <dbReference type="ARBA" id="ARBA00022840"/>
    </source>
</evidence>
<dbReference type="GO" id="GO:0016887">
    <property type="term" value="F:ATP hydrolysis activity"/>
    <property type="evidence" value="ECO:0007669"/>
    <property type="project" value="RHEA"/>
</dbReference>
<dbReference type="NCBIfam" id="TIGR00609">
    <property type="entry name" value="recB"/>
    <property type="match status" value="1"/>
</dbReference>
<comment type="similarity">
    <text evidence="15">Belongs to the helicase family. UvrD subfamily.</text>
</comment>